<name>A0ABS7CFZ3_9BACL</name>
<evidence type="ECO:0000256" key="1">
    <source>
        <dbReference type="SAM" id="Phobius"/>
    </source>
</evidence>
<sequence>MEKRDRPVPAIWQGMVYASSMLAYIVICVVMNFGIDYYAIVLSAGSLILALIPMICWVLFLIICYRKGMLGYISKAFMINAVIIGALIASLSVYKLERNERRSHFDYNIWVSQPLSRGRMVDDLLRHNELQGLTKAEVIERIGLPDANSPFQADNQMVYELGQEGAYISLNRQWLLIDMNGAQIVTGYAIHTD</sequence>
<comment type="caution">
    <text evidence="2">The sequence shown here is derived from an EMBL/GenBank/DDBJ whole genome shotgun (WGS) entry which is preliminary data.</text>
</comment>
<protein>
    <recommendedName>
        <fullName evidence="4">Lipoprotein SmpA/OmlA domain-containing protein</fullName>
    </recommendedName>
</protein>
<keyword evidence="1" id="KW-0812">Transmembrane</keyword>
<evidence type="ECO:0000313" key="3">
    <source>
        <dbReference type="Proteomes" id="UP001519887"/>
    </source>
</evidence>
<keyword evidence="3" id="KW-1185">Reference proteome</keyword>
<accession>A0ABS7CFZ3</accession>
<proteinExistence type="predicted"/>
<feature type="transmembrane region" description="Helical" evidence="1">
    <location>
        <begin position="77"/>
        <end position="94"/>
    </location>
</feature>
<gene>
    <name evidence="2" type="ORF">K0U00_37715</name>
</gene>
<keyword evidence="1" id="KW-0472">Membrane</keyword>
<reference evidence="2 3" key="1">
    <citation type="submission" date="2021-07" db="EMBL/GenBank/DDBJ databases">
        <title>Paenibacillus radiodurans sp. nov., isolated from the southeastern edge of Tengger Desert.</title>
        <authorList>
            <person name="Zhang G."/>
        </authorList>
    </citation>
    <scope>NUCLEOTIDE SEQUENCE [LARGE SCALE GENOMIC DNA]</scope>
    <source>
        <strain evidence="2 3">CCM 7311</strain>
    </source>
</reference>
<feature type="transmembrane region" description="Helical" evidence="1">
    <location>
        <begin position="46"/>
        <end position="65"/>
    </location>
</feature>
<organism evidence="2 3">
    <name type="scientific">Paenibacillus sepulcri</name>
    <dbReference type="NCBI Taxonomy" id="359917"/>
    <lineage>
        <taxon>Bacteria</taxon>
        <taxon>Bacillati</taxon>
        <taxon>Bacillota</taxon>
        <taxon>Bacilli</taxon>
        <taxon>Bacillales</taxon>
        <taxon>Paenibacillaceae</taxon>
        <taxon>Paenibacillus</taxon>
    </lineage>
</organism>
<feature type="transmembrane region" description="Helical" evidence="1">
    <location>
        <begin position="21"/>
        <end position="40"/>
    </location>
</feature>
<dbReference type="RefSeq" id="WP_210038427.1">
    <property type="nucleotide sequence ID" value="NZ_JBHLVU010000022.1"/>
</dbReference>
<evidence type="ECO:0008006" key="4">
    <source>
        <dbReference type="Google" id="ProtNLM"/>
    </source>
</evidence>
<keyword evidence="1" id="KW-1133">Transmembrane helix</keyword>
<dbReference type="EMBL" id="JAHZIK010001849">
    <property type="protein sequence ID" value="MBW7459813.1"/>
    <property type="molecule type" value="Genomic_DNA"/>
</dbReference>
<dbReference type="Proteomes" id="UP001519887">
    <property type="component" value="Unassembled WGS sequence"/>
</dbReference>
<evidence type="ECO:0000313" key="2">
    <source>
        <dbReference type="EMBL" id="MBW7459813.1"/>
    </source>
</evidence>